<name>A0A0C3DTZ7_OIDMZ</name>
<sequence>MCFECVKTVSATALWLWLLLDSMFGPNRWKPNKPEDREKRVTLSAVSVLLLLVGFIPTAVFAYYNYRHHGRAVVDEEQDGERAPLLQS</sequence>
<evidence type="ECO:0000256" key="1">
    <source>
        <dbReference type="SAM" id="Phobius"/>
    </source>
</evidence>
<feature type="transmembrane region" description="Helical" evidence="1">
    <location>
        <begin position="41"/>
        <end position="64"/>
    </location>
</feature>
<evidence type="ECO:0000313" key="2">
    <source>
        <dbReference type="EMBL" id="KIN05563.1"/>
    </source>
</evidence>
<reference evidence="2 3" key="1">
    <citation type="submission" date="2014-04" db="EMBL/GenBank/DDBJ databases">
        <authorList>
            <consortium name="DOE Joint Genome Institute"/>
            <person name="Kuo A."/>
            <person name="Martino E."/>
            <person name="Perotto S."/>
            <person name="Kohler A."/>
            <person name="Nagy L.G."/>
            <person name="Floudas D."/>
            <person name="Copeland A."/>
            <person name="Barry K.W."/>
            <person name="Cichocki N."/>
            <person name="Veneault-Fourrey C."/>
            <person name="LaButti K."/>
            <person name="Lindquist E.A."/>
            <person name="Lipzen A."/>
            <person name="Lundell T."/>
            <person name="Morin E."/>
            <person name="Murat C."/>
            <person name="Sun H."/>
            <person name="Tunlid A."/>
            <person name="Henrissat B."/>
            <person name="Grigoriev I.V."/>
            <person name="Hibbett D.S."/>
            <person name="Martin F."/>
            <person name="Nordberg H.P."/>
            <person name="Cantor M.N."/>
            <person name="Hua S.X."/>
        </authorList>
    </citation>
    <scope>NUCLEOTIDE SEQUENCE [LARGE SCALE GENOMIC DNA]</scope>
    <source>
        <strain evidence="2 3">Zn</strain>
    </source>
</reference>
<keyword evidence="1" id="KW-1133">Transmembrane helix</keyword>
<proteinExistence type="predicted"/>
<dbReference type="Proteomes" id="UP000054321">
    <property type="component" value="Unassembled WGS sequence"/>
</dbReference>
<gene>
    <name evidence="2" type="ORF">OIDMADRAFT_16879</name>
</gene>
<dbReference type="OrthoDB" id="5239553at2759"/>
<keyword evidence="1" id="KW-0472">Membrane</keyword>
<protein>
    <submittedName>
        <fullName evidence="2">Uncharacterized protein</fullName>
    </submittedName>
</protein>
<dbReference type="AlphaFoldDB" id="A0A0C3DTZ7"/>
<dbReference type="HOGENOM" id="CLU_2469672_0_0_1"/>
<keyword evidence="3" id="KW-1185">Reference proteome</keyword>
<dbReference type="EMBL" id="KN832871">
    <property type="protein sequence ID" value="KIN05563.1"/>
    <property type="molecule type" value="Genomic_DNA"/>
</dbReference>
<reference evidence="3" key="2">
    <citation type="submission" date="2015-01" db="EMBL/GenBank/DDBJ databases">
        <title>Evolutionary Origins and Diversification of the Mycorrhizal Mutualists.</title>
        <authorList>
            <consortium name="DOE Joint Genome Institute"/>
            <consortium name="Mycorrhizal Genomics Consortium"/>
            <person name="Kohler A."/>
            <person name="Kuo A."/>
            <person name="Nagy L.G."/>
            <person name="Floudas D."/>
            <person name="Copeland A."/>
            <person name="Barry K.W."/>
            <person name="Cichocki N."/>
            <person name="Veneault-Fourrey C."/>
            <person name="LaButti K."/>
            <person name="Lindquist E.A."/>
            <person name="Lipzen A."/>
            <person name="Lundell T."/>
            <person name="Morin E."/>
            <person name="Murat C."/>
            <person name="Riley R."/>
            <person name="Ohm R."/>
            <person name="Sun H."/>
            <person name="Tunlid A."/>
            <person name="Henrissat B."/>
            <person name="Grigoriev I.V."/>
            <person name="Hibbett D.S."/>
            <person name="Martin F."/>
        </authorList>
    </citation>
    <scope>NUCLEOTIDE SEQUENCE [LARGE SCALE GENOMIC DNA]</scope>
    <source>
        <strain evidence="3">Zn</strain>
    </source>
</reference>
<evidence type="ECO:0000313" key="3">
    <source>
        <dbReference type="Proteomes" id="UP000054321"/>
    </source>
</evidence>
<dbReference type="InParanoid" id="A0A0C3DTZ7"/>
<keyword evidence="1" id="KW-0812">Transmembrane</keyword>
<organism evidence="2 3">
    <name type="scientific">Oidiodendron maius (strain Zn)</name>
    <dbReference type="NCBI Taxonomy" id="913774"/>
    <lineage>
        <taxon>Eukaryota</taxon>
        <taxon>Fungi</taxon>
        <taxon>Dikarya</taxon>
        <taxon>Ascomycota</taxon>
        <taxon>Pezizomycotina</taxon>
        <taxon>Leotiomycetes</taxon>
        <taxon>Leotiomycetes incertae sedis</taxon>
        <taxon>Myxotrichaceae</taxon>
        <taxon>Oidiodendron</taxon>
    </lineage>
</organism>
<accession>A0A0C3DTZ7</accession>